<keyword evidence="1" id="KW-1133">Transmembrane helix</keyword>
<dbReference type="PANTHER" id="PTHR23320:SF173">
    <property type="entry name" value="MARVEL DOMAIN-CONTAINING PROTEIN-RELATED"/>
    <property type="match status" value="1"/>
</dbReference>
<feature type="transmembrane region" description="Helical" evidence="1">
    <location>
        <begin position="80"/>
        <end position="102"/>
    </location>
</feature>
<feature type="transmembrane region" description="Helical" evidence="1">
    <location>
        <begin position="165"/>
        <end position="187"/>
    </location>
</feature>
<gene>
    <name evidence="2" type="ORF">OUZ56_023183</name>
</gene>
<protein>
    <submittedName>
        <fullName evidence="2">Uncharacterized protein</fullName>
    </submittedName>
</protein>
<comment type="caution">
    <text evidence="2">The sequence shown here is derived from an EMBL/GenBank/DDBJ whole genome shotgun (WGS) entry which is preliminary data.</text>
</comment>
<dbReference type="InterPro" id="IPR030417">
    <property type="entry name" value="MS4A"/>
</dbReference>
<feature type="transmembrane region" description="Helical" evidence="1">
    <location>
        <begin position="109"/>
        <end position="130"/>
    </location>
</feature>
<dbReference type="EMBL" id="JAOYFB010000039">
    <property type="protein sequence ID" value="KAK4030207.1"/>
    <property type="molecule type" value="Genomic_DNA"/>
</dbReference>
<sequence length="214" mass="22672">MHNNFSNTMGGPNPPGIVWQPVTMAPANIANYNIGKKSTTLRAVSNISIILGVLSIAIQIAALVIYATSIYNYVYLPWDVIGHGIWCGAFYLTAGSLGVAACRKLARSLLIATVVMSAISIAGAIVASTLSGLTASHGVYYRCYVYSPYYVSDSDLCDAWLGLEWTLFSISILALMNSIALVSLASISLCCGGRNKGPQGNTVCNTLICAETVF</sequence>
<dbReference type="PANTHER" id="PTHR23320">
    <property type="entry name" value="MEMBRANE-SPANNING 4-DOMAINS SUBFAMILY A MS4A -RELATED"/>
    <property type="match status" value="1"/>
</dbReference>
<keyword evidence="1" id="KW-0472">Membrane</keyword>
<reference evidence="2 3" key="1">
    <citation type="journal article" date="2023" name="Nucleic Acids Res.">
        <title>The hologenome of Daphnia magna reveals possible DNA methylation and microbiome-mediated evolution of the host genome.</title>
        <authorList>
            <person name="Chaturvedi A."/>
            <person name="Li X."/>
            <person name="Dhandapani V."/>
            <person name="Marshall H."/>
            <person name="Kissane S."/>
            <person name="Cuenca-Cambronero M."/>
            <person name="Asole G."/>
            <person name="Calvet F."/>
            <person name="Ruiz-Romero M."/>
            <person name="Marangio P."/>
            <person name="Guigo R."/>
            <person name="Rago D."/>
            <person name="Mirbahai L."/>
            <person name="Eastwood N."/>
            <person name="Colbourne J.K."/>
            <person name="Zhou J."/>
            <person name="Mallon E."/>
            <person name="Orsini L."/>
        </authorList>
    </citation>
    <scope>NUCLEOTIDE SEQUENCE [LARGE SCALE GENOMIC DNA]</scope>
    <source>
        <strain evidence="2">LRV0_1</strain>
    </source>
</reference>
<feature type="transmembrane region" description="Helical" evidence="1">
    <location>
        <begin position="43"/>
        <end position="68"/>
    </location>
</feature>
<accession>A0ABR0AYI9</accession>
<dbReference type="Proteomes" id="UP001234178">
    <property type="component" value="Unassembled WGS sequence"/>
</dbReference>
<proteinExistence type="predicted"/>
<evidence type="ECO:0000313" key="3">
    <source>
        <dbReference type="Proteomes" id="UP001234178"/>
    </source>
</evidence>
<organism evidence="2 3">
    <name type="scientific">Daphnia magna</name>
    <dbReference type="NCBI Taxonomy" id="35525"/>
    <lineage>
        <taxon>Eukaryota</taxon>
        <taxon>Metazoa</taxon>
        <taxon>Ecdysozoa</taxon>
        <taxon>Arthropoda</taxon>
        <taxon>Crustacea</taxon>
        <taxon>Branchiopoda</taxon>
        <taxon>Diplostraca</taxon>
        <taxon>Cladocera</taxon>
        <taxon>Anomopoda</taxon>
        <taxon>Daphniidae</taxon>
        <taxon>Daphnia</taxon>
    </lineage>
</organism>
<keyword evidence="3" id="KW-1185">Reference proteome</keyword>
<evidence type="ECO:0000313" key="2">
    <source>
        <dbReference type="EMBL" id="KAK4030207.1"/>
    </source>
</evidence>
<keyword evidence="1" id="KW-0812">Transmembrane</keyword>
<evidence type="ECO:0000256" key="1">
    <source>
        <dbReference type="SAM" id="Phobius"/>
    </source>
</evidence>
<name>A0ABR0AYI9_9CRUS</name>